<dbReference type="AlphaFoldDB" id="A0A846H702"/>
<keyword evidence="1 3" id="KW-0808">Transferase</keyword>
<dbReference type="InterPro" id="IPR001451">
    <property type="entry name" value="Hexapep"/>
</dbReference>
<evidence type="ECO:0000313" key="3">
    <source>
        <dbReference type="EMBL" id="NEU73075.1"/>
    </source>
</evidence>
<proteinExistence type="predicted"/>
<dbReference type="InterPro" id="IPR051159">
    <property type="entry name" value="Hexapeptide_acetyltransf"/>
</dbReference>
<reference evidence="3 4" key="1">
    <citation type="journal article" date="2015" name="Genome Announc.">
        <title>Draft Genome Sequence of Cyanobacterium Hassallia byssoidea Strain VB512170, Isolated from Monuments in India.</title>
        <authorList>
            <person name="Singh D."/>
            <person name="Chandrababunaidu M.M."/>
            <person name="Panda A."/>
            <person name="Sen D."/>
            <person name="Bhattacharyya S."/>
            <person name="Adhikary S.P."/>
            <person name="Tripathy S."/>
        </authorList>
    </citation>
    <scope>NUCLEOTIDE SEQUENCE [LARGE SCALE GENOMIC DNA]</scope>
    <source>
        <strain evidence="3 4">VB512170</strain>
    </source>
</reference>
<name>A0A846H702_9CYAN</name>
<dbReference type="PROSITE" id="PS00101">
    <property type="entry name" value="HEXAPEP_TRANSFERASES"/>
    <property type="match status" value="1"/>
</dbReference>
<evidence type="ECO:0000256" key="1">
    <source>
        <dbReference type="ARBA" id="ARBA00022679"/>
    </source>
</evidence>
<keyword evidence="3" id="KW-0012">Acyltransferase</keyword>
<dbReference type="PANTHER" id="PTHR23416:SF78">
    <property type="entry name" value="LIPOPOLYSACCHARIDE BIOSYNTHESIS O-ACETYL TRANSFERASE WBBJ-RELATED"/>
    <property type="match status" value="1"/>
</dbReference>
<keyword evidence="4" id="KW-1185">Reference proteome</keyword>
<evidence type="ECO:0000256" key="2">
    <source>
        <dbReference type="ARBA" id="ARBA00022737"/>
    </source>
</evidence>
<dbReference type="GO" id="GO:0016746">
    <property type="term" value="F:acyltransferase activity"/>
    <property type="evidence" value="ECO:0007669"/>
    <property type="project" value="UniProtKB-KW"/>
</dbReference>
<dbReference type="GO" id="GO:0043886">
    <property type="term" value="F:structural constituent of carboxysome shell"/>
    <property type="evidence" value="ECO:0007669"/>
    <property type="project" value="UniProtKB-ARBA"/>
</dbReference>
<dbReference type="GO" id="GO:0031470">
    <property type="term" value="C:carboxysome"/>
    <property type="evidence" value="ECO:0007669"/>
    <property type="project" value="UniProtKB-ARBA"/>
</dbReference>
<gene>
    <name evidence="3" type="ORF">PI95_011010</name>
</gene>
<evidence type="ECO:0000313" key="4">
    <source>
        <dbReference type="Proteomes" id="UP000031549"/>
    </source>
</evidence>
<dbReference type="Gene3D" id="2.160.10.10">
    <property type="entry name" value="Hexapeptide repeat proteins"/>
    <property type="match status" value="2"/>
</dbReference>
<sequence>MNNHGYISKWKKIQETVLTNLLKGIPTNFVGSKLRTSLYRNIFGKIGNSVYIQHGVEFINTPCIEIGNNVQILRGVNLDASGDKNNKIYLADKVGLNYGVDINALRNTCIYIDESTFIGPYVCIAGPGNIKIGKNCLIAAHTGIFANNHIFSDPTQLIGLQGITREGIVIEDDCWLGSGVKVLDGVTIGKGSVIGAGSVVTKNIPPFSVAVGVPARVIKSRNTQIAESSMLRLT</sequence>
<keyword evidence="2" id="KW-0677">Repeat</keyword>
<dbReference type="InterPro" id="IPR011004">
    <property type="entry name" value="Trimer_LpxA-like_sf"/>
</dbReference>
<dbReference type="EMBL" id="JTCM02000018">
    <property type="protein sequence ID" value="NEU73075.1"/>
    <property type="molecule type" value="Genomic_DNA"/>
</dbReference>
<dbReference type="RefSeq" id="WP_039738232.1">
    <property type="nucleotide sequence ID" value="NZ_JTCM02000018.1"/>
</dbReference>
<dbReference type="Proteomes" id="UP000031549">
    <property type="component" value="Unassembled WGS sequence"/>
</dbReference>
<dbReference type="Pfam" id="PF00132">
    <property type="entry name" value="Hexapep"/>
    <property type="match status" value="1"/>
</dbReference>
<comment type="caution">
    <text evidence="3">The sequence shown here is derived from an EMBL/GenBank/DDBJ whole genome shotgun (WGS) entry which is preliminary data.</text>
</comment>
<dbReference type="InterPro" id="IPR018357">
    <property type="entry name" value="Hexapep_transf_CS"/>
</dbReference>
<dbReference type="SUPFAM" id="SSF51161">
    <property type="entry name" value="Trimeric LpxA-like enzymes"/>
    <property type="match status" value="1"/>
</dbReference>
<protein>
    <submittedName>
        <fullName evidence="3">Acyltransferase</fullName>
    </submittedName>
</protein>
<organism evidence="3 4">
    <name type="scientific">Hassallia byssoidea VB512170</name>
    <dbReference type="NCBI Taxonomy" id="1304833"/>
    <lineage>
        <taxon>Bacteria</taxon>
        <taxon>Bacillati</taxon>
        <taxon>Cyanobacteriota</taxon>
        <taxon>Cyanophyceae</taxon>
        <taxon>Nostocales</taxon>
        <taxon>Tolypothrichaceae</taxon>
        <taxon>Hassallia</taxon>
    </lineage>
</organism>
<accession>A0A846H702</accession>
<dbReference type="PANTHER" id="PTHR23416">
    <property type="entry name" value="SIALIC ACID SYNTHASE-RELATED"/>
    <property type="match status" value="1"/>
</dbReference>
<dbReference type="CDD" id="cd04647">
    <property type="entry name" value="LbH_MAT_like"/>
    <property type="match status" value="1"/>
</dbReference>